<evidence type="ECO:0000256" key="1">
    <source>
        <dbReference type="ARBA" id="ARBA00010603"/>
    </source>
</evidence>
<name>A0A183IEH9_9BILA</name>
<evidence type="ECO:0000313" key="7">
    <source>
        <dbReference type="WBParaSite" id="SBAD_0000212301-mRNA-1"/>
    </source>
</evidence>
<evidence type="ECO:0000256" key="2">
    <source>
        <dbReference type="ARBA" id="ARBA00015736"/>
    </source>
</evidence>
<dbReference type="Pfam" id="PF09742">
    <property type="entry name" value="Dymeclin"/>
    <property type="match status" value="1"/>
</dbReference>
<proteinExistence type="inferred from homology"/>
<evidence type="ECO:0000313" key="6">
    <source>
        <dbReference type="Proteomes" id="UP000270296"/>
    </source>
</evidence>
<keyword evidence="4" id="KW-0449">Lipoprotein</keyword>
<evidence type="ECO:0000256" key="4">
    <source>
        <dbReference type="ARBA" id="ARBA00023288"/>
    </source>
</evidence>
<keyword evidence="3" id="KW-0519">Myristate</keyword>
<reference evidence="5 6" key="2">
    <citation type="submission" date="2018-11" db="EMBL/GenBank/DDBJ databases">
        <authorList>
            <consortium name="Pathogen Informatics"/>
        </authorList>
    </citation>
    <scope>NUCLEOTIDE SEQUENCE [LARGE SCALE GENOMIC DNA]</scope>
</reference>
<dbReference type="Proteomes" id="UP000270296">
    <property type="component" value="Unassembled WGS sequence"/>
</dbReference>
<dbReference type="PANTHER" id="PTHR12895">
    <property type="entry name" value="DYMECLIN"/>
    <property type="match status" value="1"/>
</dbReference>
<dbReference type="InterPro" id="IPR019142">
    <property type="entry name" value="Dymeclin"/>
</dbReference>
<dbReference type="AlphaFoldDB" id="A0A183IEH9"/>
<keyword evidence="6" id="KW-1185">Reference proteome</keyword>
<gene>
    <name evidence="5" type="ORF">SBAD_LOCUS2023</name>
</gene>
<dbReference type="EMBL" id="UZAM01007051">
    <property type="protein sequence ID" value="VDO96253.1"/>
    <property type="molecule type" value="Genomic_DNA"/>
</dbReference>
<comment type="similarity">
    <text evidence="1">Belongs to the dymeclin family.</text>
</comment>
<organism evidence="7">
    <name type="scientific">Soboliphyme baturini</name>
    <dbReference type="NCBI Taxonomy" id="241478"/>
    <lineage>
        <taxon>Eukaryota</taxon>
        <taxon>Metazoa</taxon>
        <taxon>Ecdysozoa</taxon>
        <taxon>Nematoda</taxon>
        <taxon>Enoplea</taxon>
        <taxon>Dorylaimia</taxon>
        <taxon>Dioctophymatida</taxon>
        <taxon>Dioctophymatoidea</taxon>
        <taxon>Soboliphymatidae</taxon>
        <taxon>Soboliphyme</taxon>
    </lineage>
</organism>
<dbReference type="GO" id="GO:0007030">
    <property type="term" value="P:Golgi organization"/>
    <property type="evidence" value="ECO:0007669"/>
    <property type="project" value="TreeGrafter"/>
</dbReference>
<protein>
    <recommendedName>
        <fullName evidence="2">Dymeclin</fullName>
    </recommendedName>
</protein>
<evidence type="ECO:0000256" key="3">
    <source>
        <dbReference type="ARBA" id="ARBA00022707"/>
    </source>
</evidence>
<sequence length="344" mass="39964">MWSQMSSLTPPSQAVATFKLNYPALYEKLCASSCESMPLLLLYFLLHKNIGFRNFLLSRVDIENLVLPLLNILYDSCTETVDAFGCHHLYIALIIMLILSEDDFFCKIVHEISLKSVPWYSERPKDMSLGSLVILVLVKNVQHNMSRRRDRYLQTNCLAALANMSAYFKNLPPFVCQKFMGLLDVLSKRHARLLDHVQLSAEYDLSQAQEIQDVAALEEAMRMLLEIFNCTLTYSMAHSAHLIYAMLYEKSLFEGFQQHPMFQDLIWNIIMVKMDFSFSGVIVQEIQKGAIQWPSDRLKKFPELKFKYIEDKNTDEFFIPYIWSLIFKDGGFYFDPAKIKLFTS</sequence>
<dbReference type="WBParaSite" id="SBAD_0000212301-mRNA-1">
    <property type="protein sequence ID" value="SBAD_0000212301-mRNA-1"/>
    <property type="gene ID" value="SBAD_0000212301"/>
</dbReference>
<dbReference type="PANTHER" id="PTHR12895:SF9">
    <property type="entry name" value="DYMECLIN"/>
    <property type="match status" value="1"/>
</dbReference>
<evidence type="ECO:0000313" key="5">
    <source>
        <dbReference type="EMBL" id="VDO96253.1"/>
    </source>
</evidence>
<dbReference type="OrthoDB" id="10253409at2759"/>
<accession>A0A183IEH9</accession>
<reference evidence="7" key="1">
    <citation type="submission" date="2016-06" db="UniProtKB">
        <authorList>
            <consortium name="WormBaseParasite"/>
        </authorList>
    </citation>
    <scope>IDENTIFICATION</scope>
</reference>
<dbReference type="GO" id="GO:0005794">
    <property type="term" value="C:Golgi apparatus"/>
    <property type="evidence" value="ECO:0007669"/>
    <property type="project" value="TreeGrafter"/>
</dbReference>